<sequence>MHALQIWAFETFPSLANTGLRNIIQGRENVIPRTLKWAFHKKPSMELFCNLIYDNAAKFEWKREVPIVEEMKKKSKDLLKQGY</sequence>
<gene>
    <name evidence="1" type="ORF">CEPIT_LOCUS39218</name>
</gene>
<accession>A0AAV0G2C1</accession>
<dbReference type="EMBL" id="CAMAPF010001031">
    <property type="protein sequence ID" value="CAH9141552.1"/>
    <property type="molecule type" value="Genomic_DNA"/>
</dbReference>
<organism evidence="1 2">
    <name type="scientific">Cuscuta epithymum</name>
    <dbReference type="NCBI Taxonomy" id="186058"/>
    <lineage>
        <taxon>Eukaryota</taxon>
        <taxon>Viridiplantae</taxon>
        <taxon>Streptophyta</taxon>
        <taxon>Embryophyta</taxon>
        <taxon>Tracheophyta</taxon>
        <taxon>Spermatophyta</taxon>
        <taxon>Magnoliopsida</taxon>
        <taxon>eudicotyledons</taxon>
        <taxon>Gunneridae</taxon>
        <taxon>Pentapetalae</taxon>
        <taxon>asterids</taxon>
        <taxon>lamiids</taxon>
        <taxon>Solanales</taxon>
        <taxon>Convolvulaceae</taxon>
        <taxon>Cuscuteae</taxon>
        <taxon>Cuscuta</taxon>
        <taxon>Cuscuta subgen. Cuscuta</taxon>
    </lineage>
</organism>
<evidence type="ECO:0000313" key="1">
    <source>
        <dbReference type="EMBL" id="CAH9141552.1"/>
    </source>
</evidence>
<reference evidence="1" key="1">
    <citation type="submission" date="2022-07" db="EMBL/GenBank/DDBJ databases">
        <authorList>
            <person name="Macas J."/>
            <person name="Novak P."/>
            <person name="Neumann P."/>
        </authorList>
    </citation>
    <scope>NUCLEOTIDE SEQUENCE</scope>
</reference>
<proteinExistence type="predicted"/>
<dbReference type="Proteomes" id="UP001152523">
    <property type="component" value="Unassembled WGS sequence"/>
</dbReference>
<name>A0AAV0G2C1_9ASTE</name>
<dbReference type="AlphaFoldDB" id="A0AAV0G2C1"/>
<evidence type="ECO:0000313" key="2">
    <source>
        <dbReference type="Proteomes" id="UP001152523"/>
    </source>
</evidence>
<comment type="caution">
    <text evidence="1">The sequence shown here is derived from an EMBL/GenBank/DDBJ whole genome shotgun (WGS) entry which is preliminary data.</text>
</comment>
<protein>
    <submittedName>
        <fullName evidence="1">Uncharacterized protein</fullName>
    </submittedName>
</protein>
<keyword evidence="2" id="KW-1185">Reference proteome</keyword>